<evidence type="ECO:0000256" key="1">
    <source>
        <dbReference type="SAM" id="MobiDB-lite"/>
    </source>
</evidence>
<gene>
    <name evidence="2" type="ORF">SMAX5B_002598</name>
</gene>
<organism evidence="2 3">
    <name type="scientific">Scophthalmus maximus</name>
    <name type="common">Turbot</name>
    <name type="synonym">Psetta maxima</name>
    <dbReference type="NCBI Taxonomy" id="52904"/>
    <lineage>
        <taxon>Eukaryota</taxon>
        <taxon>Metazoa</taxon>
        <taxon>Chordata</taxon>
        <taxon>Craniata</taxon>
        <taxon>Vertebrata</taxon>
        <taxon>Euteleostomi</taxon>
        <taxon>Actinopterygii</taxon>
        <taxon>Neopterygii</taxon>
        <taxon>Teleostei</taxon>
        <taxon>Neoteleostei</taxon>
        <taxon>Acanthomorphata</taxon>
        <taxon>Carangaria</taxon>
        <taxon>Pleuronectiformes</taxon>
        <taxon>Pleuronectoidei</taxon>
        <taxon>Scophthalmidae</taxon>
        <taxon>Scophthalmus</taxon>
    </lineage>
</organism>
<dbReference type="AlphaFoldDB" id="A0A2U9BYC1"/>
<proteinExistence type="predicted"/>
<evidence type="ECO:0000313" key="2">
    <source>
        <dbReference type="EMBL" id="AWP09254.1"/>
    </source>
</evidence>
<feature type="compositionally biased region" description="Basic and acidic residues" evidence="1">
    <location>
        <begin position="15"/>
        <end position="25"/>
    </location>
</feature>
<dbReference type="Proteomes" id="UP000246464">
    <property type="component" value="Chromosome 11"/>
</dbReference>
<dbReference type="EMBL" id="CP026253">
    <property type="protein sequence ID" value="AWP09254.1"/>
    <property type="molecule type" value="Genomic_DNA"/>
</dbReference>
<protein>
    <submittedName>
        <fullName evidence="2">Uncharacterized protein</fullName>
    </submittedName>
</protein>
<reference evidence="2 3" key="1">
    <citation type="submission" date="2017-12" db="EMBL/GenBank/DDBJ databases">
        <title>Integrating genomic resources of turbot (Scophthalmus maximus) in depth evaluation of genetic and physical mapping variation across individuals.</title>
        <authorList>
            <person name="Martinez P."/>
        </authorList>
    </citation>
    <scope>NUCLEOTIDE SEQUENCE [LARGE SCALE GENOMIC DNA]</scope>
</reference>
<sequence length="62" mass="6541">MRRQSGDRPIGGQHQEADSAAKSEAKATGVSGGSGPIVEGDADLRPTEDNWNTELSPFLTPF</sequence>
<name>A0A2U9BYC1_SCOMX</name>
<evidence type="ECO:0000313" key="3">
    <source>
        <dbReference type="Proteomes" id="UP000246464"/>
    </source>
</evidence>
<keyword evidence="3" id="KW-1185">Reference proteome</keyword>
<feature type="region of interest" description="Disordered" evidence="1">
    <location>
        <begin position="1"/>
        <end position="62"/>
    </location>
</feature>
<accession>A0A2U9BYC1</accession>